<evidence type="ECO:0000256" key="2">
    <source>
        <dbReference type="ARBA" id="ARBA00022692"/>
    </source>
</evidence>
<dbReference type="GO" id="GO:0005384">
    <property type="term" value="F:manganese ion transmembrane transporter activity"/>
    <property type="evidence" value="ECO:0007669"/>
    <property type="project" value="InterPro"/>
</dbReference>
<comment type="caution">
    <text evidence="6">The sequence shown here is derived from an EMBL/GenBank/DDBJ whole genome shotgun (WGS) entry which is preliminary data.</text>
</comment>
<evidence type="ECO:0000256" key="4">
    <source>
        <dbReference type="ARBA" id="ARBA00023136"/>
    </source>
</evidence>
<evidence type="ECO:0000313" key="7">
    <source>
        <dbReference type="Proteomes" id="UP000521922"/>
    </source>
</evidence>
<protein>
    <submittedName>
        <fullName evidence="6">VIT1/CCC1 family predicted Fe2+/Mn2+ transporter</fullName>
    </submittedName>
</protein>
<feature type="transmembrane region" description="Helical" evidence="5">
    <location>
        <begin position="215"/>
        <end position="234"/>
    </location>
</feature>
<dbReference type="RefSeq" id="WP_179752322.1">
    <property type="nucleotide sequence ID" value="NZ_BAAAGN010000001.1"/>
</dbReference>
<evidence type="ECO:0000256" key="5">
    <source>
        <dbReference type="SAM" id="Phobius"/>
    </source>
</evidence>
<evidence type="ECO:0000256" key="1">
    <source>
        <dbReference type="ARBA" id="ARBA00004127"/>
    </source>
</evidence>
<dbReference type="Pfam" id="PF01988">
    <property type="entry name" value="VIT1"/>
    <property type="match status" value="1"/>
</dbReference>
<feature type="transmembrane region" description="Helical" evidence="5">
    <location>
        <begin position="25"/>
        <end position="47"/>
    </location>
</feature>
<keyword evidence="3 5" id="KW-1133">Transmembrane helix</keyword>
<dbReference type="PANTHER" id="PTHR31851">
    <property type="entry name" value="FE(2+)/MN(2+) TRANSPORTER PCL1"/>
    <property type="match status" value="1"/>
</dbReference>
<gene>
    <name evidence="6" type="ORF">BJ968_002495</name>
</gene>
<keyword evidence="7" id="KW-1185">Reference proteome</keyword>
<sequence>MADTHPGEPVLHQGDLTARLNRLRAAVLGANDGIVSVAGLVVGVAGATTDRTALLTAGIAGLVAGALSMAAGEYVSVSTQRDTQRALLATERRELAEMPQEELAELASIYVGKGLSPALAQQVATELTAHDALAAHADAELGLDPDEVVSPWQAAWASAAAFTLGALVPLLTIVLTPTAARVPACFAAVLVALALTGALSAHLGGAGHRRATARTVLGGALAMAVTYGTGHLVGRTL</sequence>
<dbReference type="AlphaFoldDB" id="A0A7Y9J1A7"/>
<feature type="transmembrane region" description="Helical" evidence="5">
    <location>
        <begin position="53"/>
        <end position="75"/>
    </location>
</feature>
<name>A0A7Y9J1A7_9ACTN</name>
<dbReference type="Proteomes" id="UP000521922">
    <property type="component" value="Unassembled WGS sequence"/>
</dbReference>
<organism evidence="6 7">
    <name type="scientific">Kineococcus aurantiacus</name>
    <dbReference type="NCBI Taxonomy" id="37633"/>
    <lineage>
        <taxon>Bacteria</taxon>
        <taxon>Bacillati</taxon>
        <taxon>Actinomycetota</taxon>
        <taxon>Actinomycetes</taxon>
        <taxon>Kineosporiales</taxon>
        <taxon>Kineosporiaceae</taxon>
        <taxon>Kineococcus</taxon>
    </lineage>
</organism>
<dbReference type="EMBL" id="JACCBB010000001">
    <property type="protein sequence ID" value="NYD22955.1"/>
    <property type="molecule type" value="Genomic_DNA"/>
</dbReference>
<feature type="transmembrane region" description="Helical" evidence="5">
    <location>
        <begin position="181"/>
        <end position="203"/>
    </location>
</feature>
<dbReference type="GO" id="GO:0012505">
    <property type="term" value="C:endomembrane system"/>
    <property type="evidence" value="ECO:0007669"/>
    <property type="project" value="UniProtKB-SubCell"/>
</dbReference>
<feature type="transmembrane region" description="Helical" evidence="5">
    <location>
        <begin position="154"/>
        <end position="175"/>
    </location>
</feature>
<proteinExistence type="predicted"/>
<keyword evidence="2 5" id="KW-0812">Transmembrane</keyword>
<reference evidence="6 7" key="1">
    <citation type="submission" date="2020-07" db="EMBL/GenBank/DDBJ databases">
        <title>Sequencing the genomes of 1000 actinobacteria strains.</title>
        <authorList>
            <person name="Klenk H.-P."/>
        </authorList>
    </citation>
    <scope>NUCLEOTIDE SEQUENCE [LARGE SCALE GENOMIC DNA]</scope>
    <source>
        <strain evidence="6 7">DSM 7487</strain>
    </source>
</reference>
<dbReference type="CDD" id="cd02432">
    <property type="entry name" value="Nodulin-21_like_1"/>
    <property type="match status" value="1"/>
</dbReference>
<dbReference type="InterPro" id="IPR008217">
    <property type="entry name" value="Ccc1_fam"/>
</dbReference>
<evidence type="ECO:0000313" key="6">
    <source>
        <dbReference type="EMBL" id="NYD22955.1"/>
    </source>
</evidence>
<comment type="subcellular location">
    <subcellularLocation>
        <location evidence="1">Endomembrane system</location>
        <topology evidence="1">Multi-pass membrane protein</topology>
    </subcellularLocation>
</comment>
<keyword evidence="4 5" id="KW-0472">Membrane</keyword>
<dbReference type="GO" id="GO:0030026">
    <property type="term" value="P:intracellular manganese ion homeostasis"/>
    <property type="evidence" value="ECO:0007669"/>
    <property type="project" value="InterPro"/>
</dbReference>
<accession>A0A7Y9J1A7</accession>
<evidence type="ECO:0000256" key="3">
    <source>
        <dbReference type="ARBA" id="ARBA00022989"/>
    </source>
</evidence>